<protein>
    <submittedName>
        <fullName evidence="1">Uncharacterized protein</fullName>
    </submittedName>
</protein>
<organism evidence="1 2">
    <name type="scientific">Dermatophagoides pteronyssinus</name>
    <name type="common">European house dust mite</name>
    <dbReference type="NCBI Taxonomy" id="6956"/>
    <lineage>
        <taxon>Eukaryota</taxon>
        <taxon>Metazoa</taxon>
        <taxon>Ecdysozoa</taxon>
        <taxon>Arthropoda</taxon>
        <taxon>Chelicerata</taxon>
        <taxon>Arachnida</taxon>
        <taxon>Acari</taxon>
        <taxon>Acariformes</taxon>
        <taxon>Sarcoptiformes</taxon>
        <taxon>Astigmata</taxon>
        <taxon>Psoroptidia</taxon>
        <taxon>Analgoidea</taxon>
        <taxon>Pyroglyphidae</taxon>
        <taxon>Dermatophagoidinae</taxon>
        <taxon>Dermatophagoides</taxon>
    </lineage>
</organism>
<reference evidence="1 2" key="1">
    <citation type="journal article" date="2018" name="J. Allergy Clin. Immunol.">
        <title>High-quality assembly of Dermatophagoides pteronyssinus genome and transcriptome reveals a wide range of novel allergens.</title>
        <authorList>
            <person name="Liu X.Y."/>
            <person name="Yang K.Y."/>
            <person name="Wang M.Q."/>
            <person name="Kwok J.S."/>
            <person name="Zeng X."/>
            <person name="Yang Z."/>
            <person name="Xiao X.J."/>
            <person name="Lau C.P."/>
            <person name="Li Y."/>
            <person name="Huang Z.M."/>
            <person name="Ba J.G."/>
            <person name="Yim A.K."/>
            <person name="Ouyang C.Y."/>
            <person name="Ngai S.M."/>
            <person name="Chan T.F."/>
            <person name="Leung E.L."/>
            <person name="Liu L."/>
            <person name="Liu Z.G."/>
            <person name="Tsui S.K."/>
        </authorList>
    </citation>
    <scope>NUCLEOTIDE SEQUENCE [LARGE SCALE GENOMIC DNA]</scope>
    <source>
        <strain evidence="1">Derp</strain>
    </source>
</reference>
<name>A0ABQ8JU71_DERPT</name>
<accession>A0ABQ8JU71</accession>
<dbReference type="Proteomes" id="UP000887458">
    <property type="component" value="Unassembled WGS sequence"/>
</dbReference>
<comment type="caution">
    <text evidence="1">The sequence shown here is derived from an EMBL/GenBank/DDBJ whole genome shotgun (WGS) entry which is preliminary data.</text>
</comment>
<proteinExistence type="predicted"/>
<keyword evidence="2" id="KW-1185">Reference proteome</keyword>
<dbReference type="EMBL" id="NJHN03000016">
    <property type="protein sequence ID" value="KAH9425943.1"/>
    <property type="molecule type" value="Genomic_DNA"/>
</dbReference>
<sequence>MDVYLKNKFIKYEHESCLRDNHKSLRCNERRQPNVTNELNHQNTNLDGIDDESRGQCFIFIVVDDDSISTSNGLRSPNEQKMNNIICVVNKSNVLMDDILMQMWLKPLKWLLTFALHYNDSKGLLVDLIDDNHILYMYLIVYNIN</sequence>
<gene>
    <name evidence="1" type="ORF">DERP_014513</name>
</gene>
<evidence type="ECO:0000313" key="1">
    <source>
        <dbReference type="EMBL" id="KAH9425943.1"/>
    </source>
</evidence>
<evidence type="ECO:0000313" key="2">
    <source>
        <dbReference type="Proteomes" id="UP000887458"/>
    </source>
</evidence>
<reference evidence="1 2" key="2">
    <citation type="journal article" date="2022" name="Mol. Biol. Evol.">
        <title>Comparative Genomics Reveals Insights into the Divergent Evolution of Astigmatic Mites and Household Pest Adaptations.</title>
        <authorList>
            <person name="Xiong Q."/>
            <person name="Wan A.T."/>
            <person name="Liu X."/>
            <person name="Fung C.S."/>
            <person name="Xiao X."/>
            <person name="Malainual N."/>
            <person name="Hou J."/>
            <person name="Wang L."/>
            <person name="Wang M."/>
            <person name="Yang K.Y."/>
            <person name="Cui Y."/>
            <person name="Leung E.L."/>
            <person name="Nong W."/>
            <person name="Shin S.K."/>
            <person name="Au S.W."/>
            <person name="Jeong K.Y."/>
            <person name="Chew F.T."/>
            <person name="Hui J.H."/>
            <person name="Leung T.F."/>
            <person name="Tungtrongchitr A."/>
            <person name="Zhong N."/>
            <person name="Liu Z."/>
            <person name="Tsui S.K."/>
        </authorList>
    </citation>
    <scope>NUCLEOTIDE SEQUENCE [LARGE SCALE GENOMIC DNA]</scope>
    <source>
        <strain evidence="1">Derp</strain>
    </source>
</reference>